<dbReference type="OrthoDB" id="3674563at2"/>
<keyword evidence="4" id="KW-1185">Reference proteome</keyword>
<reference evidence="3 4" key="1">
    <citation type="submission" date="2019-03" db="EMBL/GenBank/DDBJ databases">
        <title>Draft genome sequences of novel Actinobacteria.</title>
        <authorList>
            <person name="Sahin N."/>
            <person name="Ay H."/>
            <person name="Saygin H."/>
        </authorList>
    </citation>
    <scope>NUCLEOTIDE SEQUENCE [LARGE SCALE GENOMIC DNA]</scope>
    <source>
        <strain evidence="3 4">JCM 13523</strain>
    </source>
</reference>
<protein>
    <submittedName>
        <fullName evidence="3">Uncharacterized protein</fullName>
    </submittedName>
</protein>
<dbReference type="RefSeq" id="WP_132171578.1">
    <property type="nucleotide sequence ID" value="NZ_SMKX01000083.1"/>
</dbReference>
<dbReference type="EMBL" id="SMKX01000083">
    <property type="protein sequence ID" value="TDD56354.1"/>
    <property type="molecule type" value="Genomic_DNA"/>
</dbReference>
<comment type="caution">
    <text evidence="3">The sequence shown here is derived from an EMBL/GenBank/DDBJ whole genome shotgun (WGS) entry which is preliminary data.</text>
</comment>
<name>A0A4R4ZFK4_9ACTN</name>
<evidence type="ECO:0000313" key="4">
    <source>
        <dbReference type="Proteomes" id="UP000295124"/>
    </source>
</evidence>
<feature type="signal peptide" evidence="2">
    <location>
        <begin position="1"/>
        <end position="22"/>
    </location>
</feature>
<dbReference type="AlphaFoldDB" id="A0A4R4ZFK4"/>
<proteinExistence type="predicted"/>
<accession>A0A4R4ZFK4</accession>
<feature type="compositionally biased region" description="Pro residues" evidence="1">
    <location>
        <begin position="46"/>
        <end position="62"/>
    </location>
</feature>
<gene>
    <name evidence="3" type="ORF">E1263_25270</name>
</gene>
<feature type="chain" id="PRO_5020328701" evidence="2">
    <location>
        <begin position="23"/>
        <end position="154"/>
    </location>
</feature>
<organism evidence="3 4">
    <name type="scientific">Kribbella antibiotica</name>
    <dbReference type="NCBI Taxonomy" id="190195"/>
    <lineage>
        <taxon>Bacteria</taxon>
        <taxon>Bacillati</taxon>
        <taxon>Actinomycetota</taxon>
        <taxon>Actinomycetes</taxon>
        <taxon>Propionibacteriales</taxon>
        <taxon>Kribbellaceae</taxon>
        <taxon>Kribbella</taxon>
    </lineage>
</organism>
<evidence type="ECO:0000256" key="1">
    <source>
        <dbReference type="SAM" id="MobiDB-lite"/>
    </source>
</evidence>
<evidence type="ECO:0000256" key="2">
    <source>
        <dbReference type="SAM" id="SignalP"/>
    </source>
</evidence>
<keyword evidence="2" id="KW-0732">Signal</keyword>
<sequence>MIRRVLLATVLTAALAACGSSADEPQAQPSATFEVPGATTPVTPSALPPSSPPASTPAPSTPAFPSAKDGQNYKACNDGNCEVLIRKTAVITLNGEKNTATVKDGGVRLASKTGYVSLGGLGGAVSWSSNGPTHMATLKAAEGDTVIIVIKTRR</sequence>
<dbReference type="Proteomes" id="UP000295124">
    <property type="component" value="Unassembled WGS sequence"/>
</dbReference>
<dbReference type="PROSITE" id="PS51257">
    <property type="entry name" value="PROKAR_LIPOPROTEIN"/>
    <property type="match status" value="1"/>
</dbReference>
<evidence type="ECO:0000313" key="3">
    <source>
        <dbReference type="EMBL" id="TDD56354.1"/>
    </source>
</evidence>
<feature type="region of interest" description="Disordered" evidence="1">
    <location>
        <begin position="19"/>
        <end position="71"/>
    </location>
</feature>